<gene>
    <name evidence="1" type="ORF">DCAR_0313152</name>
</gene>
<reference evidence="1" key="2">
    <citation type="submission" date="2022-03" db="EMBL/GenBank/DDBJ databases">
        <title>Draft title - Genomic analysis of global carrot germplasm unveils the trajectory of domestication and the origin of high carotenoid orange carrot.</title>
        <authorList>
            <person name="Iorizzo M."/>
            <person name="Ellison S."/>
            <person name="Senalik D."/>
            <person name="Macko-Podgorni A."/>
            <person name="Grzebelus D."/>
            <person name="Bostan H."/>
            <person name="Rolling W."/>
            <person name="Curaba J."/>
            <person name="Simon P."/>
        </authorList>
    </citation>
    <scope>NUCLEOTIDE SEQUENCE</scope>
    <source>
        <tissue evidence="1">Leaf</tissue>
    </source>
</reference>
<dbReference type="Gramene" id="KZN02884">
    <property type="protein sequence ID" value="KZN02884"/>
    <property type="gene ID" value="DCAR_011640"/>
</dbReference>
<evidence type="ECO:0000313" key="2">
    <source>
        <dbReference type="Proteomes" id="UP000077755"/>
    </source>
</evidence>
<dbReference type="Proteomes" id="UP000077755">
    <property type="component" value="Chromosome 3"/>
</dbReference>
<sequence>MIKKVEATKLLTVLLEPCSSKNGDAGMLEENPILDIVEVFKSNESTVEAWLLEHISGSRSIFKQQRKERGYKITLKISRDELLLLCVNYIKRRVGDVSLHF</sequence>
<evidence type="ECO:0000313" key="1">
    <source>
        <dbReference type="EMBL" id="WOG93864.1"/>
    </source>
</evidence>
<dbReference type="EMBL" id="CP093345">
    <property type="protein sequence ID" value="WOG93864.1"/>
    <property type="molecule type" value="Genomic_DNA"/>
</dbReference>
<dbReference type="AlphaFoldDB" id="A0A166BUC6"/>
<protein>
    <submittedName>
        <fullName evidence="1">Uncharacterized protein</fullName>
    </submittedName>
</protein>
<name>A0A166BUC6_DAUCS</name>
<organism evidence="1 2">
    <name type="scientific">Daucus carota subsp. sativus</name>
    <name type="common">Carrot</name>
    <dbReference type="NCBI Taxonomy" id="79200"/>
    <lineage>
        <taxon>Eukaryota</taxon>
        <taxon>Viridiplantae</taxon>
        <taxon>Streptophyta</taxon>
        <taxon>Embryophyta</taxon>
        <taxon>Tracheophyta</taxon>
        <taxon>Spermatophyta</taxon>
        <taxon>Magnoliopsida</taxon>
        <taxon>eudicotyledons</taxon>
        <taxon>Gunneridae</taxon>
        <taxon>Pentapetalae</taxon>
        <taxon>asterids</taxon>
        <taxon>campanulids</taxon>
        <taxon>Apiales</taxon>
        <taxon>Apiaceae</taxon>
        <taxon>Apioideae</taxon>
        <taxon>Scandiceae</taxon>
        <taxon>Daucinae</taxon>
        <taxon>Daucus</taxon>
        <taxon>Daucus sect. Daucus</taxon>
    </lineage>
</organism>
<keyword evidence="2" id="KW-1185">Reference proteome</keyword>
<reference evidence="1" key="1">
    <citation type="journal article" date="2016" name="Nat. Genet.">
        <title>A high-quality carrot genome assembly provides new insights into carotenoid accumulation and asterid genome evolution.</title>
        <authorList>
            <person name="Iorizzo M."/>
            <person name="Ellison S."/>
            <person name="Senalik D."/>
            <person name="Zeng P."/>
            <person name="Satapoomin P."/>
            <person name="Huang J."/>
            <person name="Bowman M."/>
            <person name="Iovene M."/>
            <person name="Sanseverino W."/>
            <person name="Cavagnaro P."/>
            <person name="Yildiz M."/>
            <person name="Macko-Podgorni A."/>
            <person name="Moranska E."/>
            <person name="Grzebelus E."/>
            <person name="Grzebelus D."/>
            <person name="Ashrafi H."/>
            <person name="Zheng Z."/>
            <person name="Cheng S."/>
            <person name="Spooner D."/>
            <person name="Van Deynze A."/>
            <person name="Simon P."/>
        </authorList>
    </citation>
    <scope>NUCLEOTIDE SEQUENCE</scope>
    <source>
        <tissue evidence="1">Leaf</tissue>
    </source>
</reference>
<proteinExistence type="predicted"/>
<accession>A0A166BUC6</accession>